<organism evidence="2 3">
    <name type="scientific">Clunio marinus</name>
    <dbReference type="NCBI Taxonomy" id="568069"/>
    <lineage>
        <taxon>Eukaryota</taxon>
        <taxon>Metazoa</taxon>
        <taxon>Ecdysozoa</taxon>
        <taxon>Arthropoda</taxon>
        <taxon>Hexapoda</taxon>
        <taxon>Insecta</taxon>
        <taxon>Pterygota</taxon>
        <taxon>Neoptera</taxon>
        <taxon>Endopterygota</taxon>
        <taxon>Diptera</taxon>
        <taxon>Nematocera</taxon>
        <taxon>Chironomoidea</taxon>
        <taxon>Chironomidae</taxon>
        <taxon>Clunio</taxon>
    </lineage>
</organism>
<accession>A0A1J1HNI7</accession>
<proteinExistence type="predicted"/>
<dbReference type="EMBL" id="CVRI01000013">
    <property type="protein sequence ID" value="CRK89616.1"/>
    <property type="molecule type" value="Genomic_DNA"/>
</dbReference>
<gene>
    <name evidence="2" type="ORF">CLUMA_CG003243</name>
</gene>
<feature type="compositionally biased region" description="Basic and acidic residues" evidence="1">
    <location>
        <begin position="54"/>
        <end position="73"/>
    </location>
</feature>
<evidence type="ECO:0000256" key="1">
    <source>
        <dbReference type="SAM" id="MobiDB-lite"/>
    </source>
</evidence>
<dbReference type="Proteomes" id="UP000183832">
    <property type="component" value="Unassembled WGS sequence"/>
</dbReference>
<evidence type="ECO:0000313" key="3">
    <source>
        <dbReference type="Proteomes" id="UP000183832"/>
    </source>
</evidence>
<dbReference type="OrthoDB" id="1684416at2759"/>
<dbReference type="AlphaFoldDB" id="A0A1J1HNI7"/>
<protein>
    <submittedName>
        <fullName evidence="2">CLUMA_CG003243, isoform A</fullName>
    </submittedName>
</protein>
<name>A0A1J1HNI7_9DIPT</name>
<reference evidence="2 3" key="1">
    <citation type="submission" date="2015-04" db="EMBL/GenBank/DDBJ databases">
        <authorList>
            <person name="Syromyatnikov M.Y."/>
            <person name="Popov V.N."/>
        </authorList>
    </citation>
    <scope>NUCLEOTIDE SEQUENCE [LARGE SCALE GENOMIC DNA]</scope>
</reference>
<dbReference type="STRING" id="568069.A0A1J1HNI7"/>
<keyword evidence="3" id="KW-1185">Reference proteome</keyword>
<feature type="region of interest" description="Disordered" evidence="1">
    <location>
        <begin position="51"/>
        <end position="75"/>
    </location>
</feature>
<evidence type="ECO:0000313" key="2">
    <source>
        <dbReference type="EMBL" id="CRK89616.1"/>
    </source>
</evidence>
<sequence>MNSNCFNHSQATYFKMDYDWDSVQVGRPELNSSQNFFRVRHVLHEKGVLNSNDAHLEEQKNKESNIPEKKPEKSTTVTNIVDTKICKAEKENVSSINYNNRAILAVSIIKKPMDTNVKNTTLLNNLKKLTLSQKSGVPVEQGKQRKTAKSASIKCNNNDRLKAGKFIEPLRAPVIKKPIIGQRQFEYAEVQKKRKELLVQKIKEQEAKELKFQFHANPAPNLKKKVPNLVSIKQKSVEEKPNKQKTLVKQKSLPCEEVSKKISKENNVPSCGDPERLKLLNEKKKMLVAKYQEKPIQFKAKPALVLKKQPFQPIHNNNKIVDPKPFNLHLTDRLIMRSEFDRKLHETIAIRKKQEEIRVRQQTLEERKLIRQKTEFKARINPFRNRH</sequence>